<dbReference type="Gene3D" id="1.10.10.60">
    <property type="entry name" value="Homeodomain-like"/>
    <property type="match status" value="2"/>
</dbReference>
<dbReference type="Pfam" id="PF17853">
    <property type="entry name" value="GGDEF_2"/>
    <property type="match status" value="1"/>
</dbReference>
<proteinExistence type="predicted"/>
<evidence type="ECO:0000256" key="1">
    <source>
        <dbReference type="ARBA" id="ARBA00023015"/>
    </source>
</evidence>
<dbReference type="InterPro" id="IPR041522">
    <property type="entry name" value="CdaR_GGDEF"/>
</dbReference>
<name>A0ABX2ZKU7_9BACI</name>
<evidence type="ECO:0000313" key="7">
    <source>
        <dbReference type="Proteomes" id="UP000094580"/>
    </source>
</evidence>
<evidence type="ECO:0000313" key="6">
    <source>
        <dbReference type="EMBL" id="ODG90022.1"/>
    </source>
</evidence>
<dbReference type="Pfam" id="PF12833">
    <property type="entry name" value="HTH_18"/>
    <property type="match status" value="1"/>
</dbReference>
<dbReference type="Proteomes" id="UP000094580">
    <property type="component" value="Unassembled WGS sequence"/>
</dbReference>
<sequence length="513" mass="60345">MYRLLIVDDEPLEREGLELMINRSMPNQFQFEQAENGRVAIEKSIEYQPHIIFMDIKMPGIQGLEAVSVIKQKLPDTKIFIVTAYDYFTYAQEAISLGVKDYILKPAKKDHIISLLQKMIDEIEEDHKKRLQELEAIENLSIIRPLTENEYTLMLMFNTVQELNVSQLSSILGFEIELGYANVIKLPKEISQNDKEQRRIYECVRHFMKSWRNCLISPVVDGQLAIFIPVQPNREADLQSLVLYQDALKTIEYIENQTGYQTVIGIGSLKQGIEGLRQSYNEAFHASLECDELTRVNLHSVNLSLSIPDEEKQVLIDTFRKADLEEVMNQFNYLYERFVNYNVKQVRRELNSLFNQVFQSLRSSSIEVEKFHIPEINEISELKMFVEQQIIHLITKIDREKEIKTNHLMILAREYIAHHFIEDLSLEQVANYLKLNPVYFSKLFKKQTGETFSDYLMNLRINKAKQLMEKRELNLKEICYQVGYNDPNYFSRVFKKCTNESPKEYRKKVLMNI</sequence>
<dbReference type="Pfam" id="PF00072">
    <property type="entry name" value="Response_reg"/>
    <property type="match status" value="1"/>
</dbReference>
<dbReference type="PROSITE" id="PS00041">
    <property type="entry name" value="HTH_ARAC_FAMILY_1"/>
    <property type="match status" value="1"/>
</dbReference>
<dbReference type="SUPFAM" id="SSF46689">
    <property type="entry name" value="Homeodomain-like"/>
    <property type="match status" value="2"/>
</dbReference>
<dbReference type="InterPro" id="IPR011006">
    <property type="entry name" value="CheY-like_superfamily"/>
</dbReference>
<organism evidence="6 7">
    <name type="scientific">Gottfriedia luciferensis</name>
    <dbReference type="NCBI Taxonomy" id="178774"/>
    <lineage>
        <taxon>Bacteria</taxon>
        <taxon>Bacillati</taxon>
        <taxon>Bacillota</taxon>
        <taxon>Bacilli</taxon>
        <taxon>Bacillales</taxon>
        <taxon>Bacillaceae</taxon>
        <taxon>Gottfriedia</taxon>
    </lineage>
</organism>
<dbReference type="PANTHER" id="PTHR43280">
    <property type="entry name" value="ARAC-FAMILY TRANSCRIPTIONAL REGULATOR"/>
    <property type="match status" value="1"/>
</dbReference>
<dbReference type="InterPro" id="IPR001789">
    <property type="entry name" value="Sig_transdc_resp-reg_receiver"/>
</dbReference>
<feature type="domain" description="HTH araC/xylS-type" evidence="4">
    <location>
        <begin position="423"/>
        <end position="506"/>
    </location>
</feature>
<dbReference type="RefSeq" id="WP_069035351.1">
    <property type="nucleotide sequence ID" value="NZ_MDKC01000036.1"/>
</dbReference>
<dbReference type="CDD" id="cd17536">
    <property type="entry name" value="REC_YesN-like"/>
    <property type="match status" value="1"/>
</dbReference>
<dbReference type="SMART" id="SM00448">
    <property type="entry name" value="REC"/>
    <property type="match status" value="1"/>
</dbReference>
<evidence type="ECO:0000256" key="2">
    <source>
        <dbReference type="ARBA" id="ARBA00023125"/>
    </source>
</evidence>
<evidence type="ECO:0008006" key="8">
    <source>
        <dbReference type="Google" id="ProtNLM"/>
    </source>
</evidence>
<dbReference type="Gene3D" id="3.40.50.2300">
    <property type="match status" value="1"/>
</dbReference>
<dbReference type="InterPro" id="IPR020449">
    <property type="entry name" value="Tscrpt_reg_AraC-type_HTH"/>
</dbReference>
<protein>
    <recommendedName>
        <fullName evidence="8">DNA-binding response regulator</fullName>
    </recommendedName>
</protein>
<keyword evidence="3" id="KW-0804">Transcription</keyword>
<dbReference type="PRINTS" id="PR00032">
    <property type="entry name" value="HTHARAC"/>
</dbReference>
<keyword evidence="7" id="KW-1185">Reference proteome</keyword>
<keyword evidence="1" id="KW-0805">Transcription regulation</keyword>
<evidence type="ECO:0000256" key="3">
    <source>
        <dbReference type="ARBA" id="ARBA00023163"/>
    </source>
</evidence>
<accession>A0ABX2ZKU7</accession>
<dbReference type="InterPro" id="IPR009057">
    <property type="entry name" value="Homeodomain-like_sf"/>
</dbReference>
<evidence type="ECO:0000259" key="5">
    <source>
        <dbReference type="SMART" id="SM00448"/>
    </source>
</evidence>
<feature type="domain" description="Response regulatory" evidence="5">
    <location>
        <begin position="2"/>
        <end position="116"/>
    </location>
</feature>
<dbReference type="InterPro" id="IPR018060">
    <property type="entry name" value="HTH_AraC"/>
</dbReference>
<dbReference type="PANTHER" id="PTHR43280:SF28">
    <property type="entry name" value="HTH-TYPE TRANSCRIPTIONAL ACTIVATOR RHAS"/>
    <property type="match status" value="1"/>
</dbReference>
<dbReference type="InterPro" id="IPR018062">
    <property type="entry name" value="HTH_AraC-typ_CS"/>
</dbReference>
<evidence type="ECO:0000259" key="4">
    <source>
        <dbReference type="SMART" id="SM00342"/>
    </source>
</evidence>
<dbReference type="EMBL" id="MDKC01000036">
    <property type="protein sequence ID" value="ODG90022.1"/>
    <property type="molecule type" value="Genomic_DNA"/>
</dbReference>
<keyword evidence="2" id="KW-0238">DNA-binding</keyword>
<dbReference type="SUPFAM" id="SSF52172">
    <property type="entry name" value="CheY-like"/>
    <property type="match status" value="1"/>
</dbReference>
<dbReference type="SMART" id="SM00342">
    <property type="entry name" value="HTH_ARAC"/>
    <property type="match status" value="1"/>
</dbReference>
<reference evidence="6 7" key="1">
    <citation type="submission" date="2016-07" db="EMBL/GenBank/DDBJ databases">
        <authorList>
            <person name="Townsley L."/>
            <person name="Shank E.A."/>
        </authorList>
    </citation>
    <scope>NUCLEOTIDE SEQUENCE [LARGE SCALE GENOMIC DNA]</scope>
    <source>
        <strain evidence="6 7">CH01</strain>
    </source>
</reference>
<gene>
    <name evidence="6" type="ORF">BED47_14250</name>
</gene>
<comment type="caution">
    <text evidence="6">The sequence shown here is derived from an EMBL/GenBank/DDBJ whole genome shotgun (WGS) entry which is preliminary data.</text>
</comment>